<keyword evidence="4" id="KW-1185">Reference proteome</keyword>
<dbReference type="OrthoDB" id="5151256at2759"/>
<dbReference type="KEGG" id="mng:MNEG_3331"/>
<dbReference type="InterPro" id="IPR056827">
    <property type="entry name" value="CBM87_Agd3"/>
</dbReference>
<protein>
    <submittedName>
        <fullName evidence="3">Uncharacterized protein</fullName>
    </submittedName>
</protein>
<dbReference type="InterPro" id="IPR056826">
    <property type="entry name" value="Agd3_CE"/>
</dbReference>
<gene>
    <name evidence="3" type="ORF">MNEG_3331</name>
</gene>
<sequence length="764" mass="82517">MGFNYDCGVGPQCSTTAQLALNWMLVPRPFVPIPSPSPSPPPQPRPATLYLQHKTLVLTTPGFTNIDFLEAIFKGYGSPYDIVRWDVHSVSPPKPDLNALLYNADGSARYSSIFMHPNLEAMSLMNITEINILWQFQIRFGVRTVKVGAGNPELGYDYSGTCGGGAEAMLFTADAPPGISGVNVAAAQPNYNGIWRCPGKPTANGCPLQSVVGANPYNPNASATLPVNCTPTPMIKNAAGYTLATLIKYQDGRESMGFMHECAAWSSTCLLLGHMALSWVNQGFTAGERANLISVQTDDFFLSTDQDDTGTQYRVSPYDLQRHLQWLSDLKSGAVAGITLAPNSDLRIDLPFNGNGILENSTKLTEITVDGESCTTFPDYVALGCNCWATGYQACPTTAPVFCQHCTKDWPKPLGTGTNKVTSLPNTGLWTPTNLNPDPLAAAVLANTGGITTGFHWCHHTFTHENLDNVTKYDADKQLSLNIRMAANLSLSGRDVFSHSCMVTPEISGLMNGDVLTALGNNGITCSTGDNTWRHLLNQNNPHQMLYTTLASSNFAGYAILPRWATEIYYNCSLQSQNLALYNGIYSSQLGISTFDQLLSREADRVSYNILALRKDPHMMHQANLRVEGGSRTDFTVGSSLLMKWMEAVLIRVTNLVTWPVRSLKLDDLMAAFKAREARDACQPSYRLEVDSATGAVQAVTVTSNGGACKAPFTVGSTVAVGLPASAKDGTDVTAAIYRVDLAAGASTRVVLSNAQTWVLPPLS</sequence>
<dbReference type="PANTHER" id="PTHR31002">
    <property type="entry name" value="SERIPAUPERIN"/>
    <property type="match status" value="1"/>
</dbReference>
<dbReference type="STRING" id="145388.A0A0D2MPP0"/>
<evidence type="ECO:0000259" key="2">
    <source>
        <dbReference type="Pfam" id="PF25116"/>
    </source>
</evidence>
<proteinExistence type="predicted"/>
<dbReference type="InterPro" id="IPR050788">
    <property type="entry name" value="Yeast_SRP1/TIP1_CWP"/>
</dbReference>
<feature type="domain" description="Agd3 deacetylase" evidence="1">
    <location>
        <begin position="294"/>
        <end position="685"/>
    </location>
</feature>
<dbReference type="Pfam" id="PF25116">
    <property type="entry name" value="CBM87_Agd3"/>
    <property type="match status" value="1"/>
</dbReference>
<dbReference type="GeneID" id="25736209"/>
<evidence type="ECO:0000313" key="4">
    <source>
        <dbReference type="Proteomes" id="UP000054498"/>
    </source>
</evidence>
<organism evidence="3 4">
    <name type="scientific">Monoraphidium neglectum</name>
    <dbReference type="NCBI Taxonomy" id="145388"/>
    <lineage>
        <taxon>Eukaryota</taxon>
        <taxon>Viridiplantae</taxon>
        <taxon>Chlorophyta</taxon>
        <taxon>core chlorophytes</taxon>
        <taxon>Chlorophyceae</taxon>
        <taxon>CS clade</taxon>
        <taxon>Sphaeropleales</taxon>
        <taxon>Selenastraceae</taxon>
        <taxon>Monoraphidium</taxon>
    </lineage>
</organism>
<evidence type="ECO:0000259" key="1">
    <source>
        <dbReference type="Pfam" id="PF25115"/>
    </source>
</evidence>
<evidence type="ECO:0000313" key="3">
    <source>
        <dbReference type="EMBL" id="KIZ04625.1"/>
    </source>
</evidence>
<dbReference type="AlphaFoldDB" id="A0A0D2MPP0"/>
<reference evidence="3 4" key="1">
    <citation type="journal article" date="2013" name="BMC Genomics">
        <title>Reconstruction of the lipid metabolism for the microalga Monoraphidium neglectum from its genome sequence reveals characteristics suitable for biofuel production.</title>
        <authorList>
            <person name="Bogen C."/>
            <person name="Al-Dilaimi A."/>
            <person name="Albersmeier A."/>
            <person name="Wichmann J."/>
            <person name="Grundmann M."/>
            <person name="Rupp O."/>
            <person name="Lauersen K.J."/>
            <person name="Blifernez-Klassen O."/>
            <person name="Kalinowski J."/>
            <person name="Goesmann A."/>
            <person name="Mussgnug J.H."/>
            <person name="Kruse O."/>
        </authorList>
    </citation>
    <scope>NUCLEOTIDE SEQUENCE [LARGE SCALE GENOMIC DNA]</scope>
    <source>
        <strain evidence="3 4">SAG 48.87</strain>
    </source>
</reference>
<dbReference type="Proteomes" id="UP000054498">
    <property type="component" value="Unassembled WGS sequence"/>
</dbReference>
<dbReference type="GO" id="GO:0005199">
    <property type="term" value="F:structural constituent of cell wall"/>
    <property type="evidence" value="ECO:0007669"/>
    <property type="project" value="TreeGrafter"/>
</dbReference>
<dbReference type="Pfam" id="PF25115">
    <property type="entry name" value="Agd3_CE"/>
    <property type="match status" value="1"/>
</dbReference>
<feature type="domain" description="Agd3 CBM87" evidence="2">
    <location>
        <begin position="53"/>
        <end position="279"/>
    </location>
</feature>
<accession>A0A0D2MPP0</accession>
<name>A0A0D2MPP0_9CHLO</name>
<dbReference type="RefSeq" id="XP_013903644.1">
    <property type="nucleotide sequence ID" value="XM_014048190.1"/>
</dbReference>
<dbReference type="EMBL" id="KK100634">
    <property type="protein sequence ID" value="KIZ04625.1"/>
    <property type="molecule type" value="Genomic_DNA"/>
</dbReference>
<dbReference type="PANTHER" id="PTHR31002:SF34">
    <property type="entry name" value="CELL WALL PROTEIN CWP1-RELATED"/>
    <property type="match status" value="1"/>
</dbReference>